<feature type="region of interest" description="Disordered" evidence="1">
    <location>
        <begin position="115"/>
        <end position="151"/>
    </location>
</feature>
<protein>
    <submittedName>
        <fullName evidence="2">CLUMA_CG017581, isoform A</fullName>
    </submittedName>
</protein>
<organism evidence="2 3">
    <name type="scientific">Clunio marinus</name>
    <dbReference type="NCBI Taxonomy" id="568069"/>
    <lineage>
        <taxon>Eukaryota</taxon>
        <taxon>Metazoa</taxon>
        <taxon>Ecdysozoa</taxon>
        <taxon>Arthropoda</taxon>
        <taxon>Hexapoda</taxon>
        <taxon>Insecta</taxon>
        <taxon>Pterygota</taxon>
        <taxon>Neoptera</taxon>
        <taxon>Endopterygota</taxon>
        <taxon>Diptera</taxon>
        <taxon>Nematocera</taxon>
        <taxon>Chironomoidea</taxon>
        <taxon>Chironomidae</taxon>
        <taxon>Clunio</taxon>
    </lineage>
</organism>
<keyword evidence="3" id="KW-1185">Reference proteome</keyword>
<dbReference type="EMBL" id="CVRI01000063">
    <property type="protein sequence ID" value="CRL04501.1"/>
    <property type="molecule type" value="Genomic_DNA"/>
</dbReference>
<dbReference type="AlphaFoldDB" id="A0A1J1IWB5"/>
<evidence type="ECO:0000313" key="3">
    <source>
        <dbReference type="Proteomes" id="UP000183832"/>
    </source>
</evidence>
<name>A0A1J1IWB5_9DIPT</name>
<proteinExistence type="predicted"/>
<sequence>MSYNKDLGVRLRWEDDQEGRACFLIYMRHRNEAEIPSPKPSPSPNPGSAAKNENENQIHVFSSAYPFFTLRCPKTEGGDSNNLKYLKDITESLNDQTNHLTRKVEILSDLLMKSPNCPTELSTRPPEKSPTKLPTEQPTIKKPPTKQPDESETAQCEEFRCKGKSCPGGTQQCRYIEQSLQPYFTEILRTFVCLSKDNKILKKIEDVVDNHSKGKRFEFTETYSNKDVKRVGKRCTTE</sequence>
<gene>
    <name evidence="2" type="ORF">CLUMA_CG017581</name>
</gene>
<dbReference type="Proteomes" id="UP000183832">
    <property type="component" value="Unassembled WGS sequence"/>
</dbReference>
<evidence type="ECO:0000256" key="1">
    <source>
        <dbReference type="SAM" id="MobiDB-lite"/>
    </source>
</evidence>
<accession>A0A1J1IWB5</accession>
<reference evidence="2 3" key="1">
    <citation type="submission" date="2015-04" db="EMBL/GenBank/DDBJ databases">
        <authorList>
            <person name="Syromyatnikov M.Y."/>
            <person name="Popov V.N."/>
        </authorList>
    </citation>
    <scope>NUCLEOTIDE SEQUENCE [LARGE SCALE GENOMIC DNA]</scope>
</reference>
<evidence type="ECO:0000313" key="2">
    <source>
        <dbReference type="EMBL" id="CRL04501.1"/>
    </source>
</evidence>
<feature type="region of interest" description="Disordered" evidence="1">
    <location>
        <begin position="33"/>
        <end position="52"/>
    </location>
</feature>